<evidence type="ECO:0000313" key="2">
    <source>
        <dbReference type="EMBL" id="RFA97761.1"/>
    </source>
</evidence>
<dbReference type="RefSeq" id="WP_116422110.1">
    <property type="nucleotide sequence ID" value="NZ_JAOAJA010000004.1"/>
</dbReference>
<organism evidence="2 3">
    <name type="scientific">Pyrobaculum aerophilum</name>
    <dbReference type="NCBI Taxonomy" id="13773"/>
    <lineage>
        <taxon>Archaea</taxon>
        <taxon>Thermoproteota</taxon>
        <taxon>Thermoprotei</taxon>
        <taxon>Thermoproteales</taxon>
        <taxon>Thermoproteaceae</taxon>
        <taxon>Pyrobaculum</taxon>
    </lineage>
</organism>
<evidence type="ECO:0000313" key="4">
    <source>
        <dbReference type="Proteomes" id="UP000257123"/>
    </source>
</evidence>
<dbReference type="OrthoDB" id="26960at2157"/>
<dbReference type="AlphaFoldDB" id="A0A371R2J0"/>
<dbReference type="EMBL" id="NMUE01000074">
    <property type="protein sequence ID" value="RFA93035.1"/>
    <property type="molecule type" value="Genomic_DNA"/>
</dbReference>
<comment type="caution">
    <text evidence="2">The sequence shown here is derived from an EMBL/GenBank/DDBJ whole genome shotgun (WGS) entry which is preliminary data.</text>
</comment>
<name>A0A371R2J0_9CREN</name>
<reference evidence="3 4" key="1">
    <citation type="submission" date="2017-07" db="EMBL/GenBank/DDBJ databases">
        <title>Draft genome sequence of aerobic hyperthermophilic archaea, Pyrobaculum aerophilum YKB31 and YKB32.</title>
        <authorList>
            <person name="Mochizuki T."/>
            <person name="Berliner A.J."/>
            <person name="Yoshida-Takashima Y."/>
            <person name="Takaki Y."/>
            <person name="Nunoura T."/>
            <person name="Takai K."/>
        </authorList>
    </citation>
    <scope>NUCLEOTIDE SEQUENCE [LARGE SCALE GENOMIC DNA]</scope>
    <source>
        <strain evidence="1 4">YKB31</strain>
        <strain evidence="2 3">YKB32</strain>
    </source>
</reference>
<proteinExistence type="predicted"/>
<evidence type="ECO:0000313" key="3">
    <source>
        <dbReference type="Proteomes" id="UP000256877"/>
    </source>
</evidence>
<protein>
    <submittedName>
        <fullName evidence="2">Uncharacterized protein</fullName>
    </submittedName>
</protein>
<accession>A0A371R2J0</accession>
<gene>
    <name evidence="1" type="ORF">CGL51_13715</name>
    <name evidence="2" type="ORF">CGL52_08425</name>
</gene>
<dbReference type="Proteomes" id="UP000256877">
    <property type="component" value="Unassembled WGS sequence"/>
</dbReference>
<sequence>MCRVEKAAVRKGLTASTARWLCELAKELNVKEKKLLKAVLKLAKHGVWLEAEDWRLASRLVDLNKYMDMVVDYIIRRVASGASVVQAVRELPKAVERAGKLAHIREVLSNLV</sequence>
<dbReference type="EMBL" id="NMUF01000022">
    <property type="protein sequence ID" value="RFA97761.1"/>
    <property type="molecule type" value="Genomic_DNA"/>
</dbReference>
<evidence type="ECO:0000313" key="1">
    <source>
        <dbReference type="EMBL" id="RFA93035.1"/>
    </source>
</evidence>
<dbReference type="Proteomes" id="UP000257123">
    <property type="component" value="Unassembled WGS sequence"/>
</dbReference>